<dbReference type="OMA" id="ANIDCDN"/>
<sequence>MTIEPTTVEATTEELTTTTVTTTTTVDPDLCNKCNFDAIAPRLLQNNVEYAASDEHPVDGCERKQVLCKRSDRQQCTTVQMFATTADTSVSISMLTTATMVFANIDCDNEGNLSYKGTVNGIEQITCNLEGCALYSNG</sequence>
<evidence type="ECO:0000259" key="1">
    <source>
        <dbReference type="Pfam" id="PF03436"/>
    </source>
</evidence>
<dbReference type="PANTHER" id="PTHR36517:SF1">
    <property type="entry name" value="C6 DOMAIN-CONTAINING PROTEIN-RELATED"/>
    <property type="match status" value="1"/>
</dbReference>
<organism evidence="3">
    <name type="scientific">Caenorhabditis brenneri</name>
    <name type="common">Nematode worm</name>
    <dbReference type="NCBI Taxonomy" id="135651"/>
    <lineage>
        <taxon>Eukaryota</taxon>
        <taxon>Metazoa</taxon>
        <taxon>Ecdysozoa</taxon>
        <taxon>Nematoda</taxon>
        <taxon>Chromadorea</taxon>
        <taxon>Rhabditida</taxon>
        <taxon>Rhabditina</taxon>
        <taxon>Rhabditomorpha</taxon>
        <taxon>Rhabditoidea</taxon>
        <taxon>Rhabditidae</taxon>
        <taxon>Peloderinae</taxon>
        <taxon>Caenorhabditis</taxon>
    </lineage>
</organism>
<proteinExistence type="predicted"/>
<dbReference type="Proteomes" id="UP000008068">
    <property type="component" value="Unassembled WGS sequence"/>
</dbReference>
<reference evidence="3" key="1">
    <citation type="submission" date="2011-07" db="EMBL/GenBank/DDBJ databases">
        <authorList>
            <consortium name="Caenorhabditis brenneri Sequencing and Analysis Consortium"/>
            <person name="Wilson R.K."/>
        </authorList>
    </citation>
    <scope>NUCLEOTIDE SEQUENCE [LARGE SCALE GENOMIC DNA]</scope>
    <source>
        <strain evidence="3">PB2801</strain>
    </source>
</reference>
<accession>G0PB22</accession>
<dbReference type="InterPro" id="IPR005098">
    <property type="entry name" value="DUF281"/>
</dbReference>
<dbReference type="EMBL" id="GL380198">
    <property type="protein sequence ID" value="EGT50202.1"/>
    <property type="molecule type" value="Genomic_DNA"/>
</dbReference>
<dbReference type="InParanoid" id="G0PB22"/>
<dbReference type="HOGENOM" id="CLU_134011_0_0_1"/>
<feature type="domain" description="DUF281" evidence="1">
    <location>
        <begin position="59"/>
        <end position="111"/>
    </location>
</feature>
<dbReference type="FunCoup" id="G0PB22">
    <property type="interactions" value="2299"/>
</dbReference>
<dbReference type="AlphaFoldDB" id="G0PB22"/>
<keyword evidence="3" id="KW-1185">Reference proteome</keyword>
<name>G0PB22_CAEBE</name>
<evidence type="ECO:0000313" key="3">
    <source>
        <dbReference type="Proteomes" id="UP000008068"/>
    </source>
</evidence>
<protein>
    <recommendedName>
        <fullName evidence="1">DUF281 domain-containing protein</fullName>
    </recommendedName>
</protein>
<gene>
    <name evidence="2" type="ORF">CAEBREN_10198</name>
</gene>
<dbReference type="Pfam" id="PF03436">
    <property type="entry name" value="DUF281"/>
    <property type="match status" value="1"/>
</dbReference>
<dbReference type="PANTHER" id="PTHR36517">
    <property type="entry name" value="PROTEIN CBG25732"/>
    <property type="match status" value="1"/>
</dbReference>
<evidence type="ECO:0000313" key="2">
    <source>
        <dbReference type="EMBL" id="EGT50202.1"/>
    </source>
</evidence>
<dbReference type="OrthoDB" id="5903745at2759"/>